<name>A0A5P1FFS7_ASPOF</name>
<reference evidence="2" key="1">
    <citation type="journal article" date="2017" name="Nat. Commun.">
        <title>The asparagus genome sheds light on the origin and evolution of a young Y chromosome.</title>
        <authorList>
            <person name="Harkess A."/>
            <person name="Zhou J."/>
            <person name="Xu C."/>
            <person name="Bowers J.E."/>
            <person name="Van der Hulst R."/>
            <person name="Ayyampalayam S."/>
            <person name="Mercati F."/>
            <person name="Riccardi P."/>
            <person name="McKain M.R."/>
            <person name="Kakrana A."/>
            <person name="Tang H."/>
            <person name="Ray J."/>
            <person name="Groenendijk J."/>
            <person name="Arikit S."/>
            <person name="Mathioni S.M."/>
            <person name="Nakano M."/>
            <person name="Shan H."/>
            <person name="Telgmann-Rauber A."/>
            <person name="Kanno A."/>
            <person name="Yue Z."/>
            <person name="Chen H."/>
            <person name="Li W."/>
            <person name="Chen Y."/>
            <person name="Xu X."/>
            <person name="Zhang Y."/>
            <person name="Luo S."/>
            <person name="Chen H."/>
            <person name="Gao J."/>
            <person name="Mao Z."/>
            <person name="Pires J.C."/>
            <person name="Luo M."/>
            <person name="Kudrna D."/>
            <person name="Wing R.A."/>
            <person name="Meyers B.C."/>
            <person name="Yi K."/>
            <person name="Kong H."/>
            <person name="Lavrijsen P."/>
            <person name="Sunseri F."/>
            <person name="Falavigna A."/>
            <person name="Ye Y."/>
            <person name="Leebens-Mack J.H."/>
            <person name="Chen G."/>
        </authorList>
    </citation>
    <scope>NUCLEOTIDE SEQUENCE [LARGE SCALE GENOMIC DNA]</scope>
    <source>
        <strain evidence="2">cv. DH0086</strain>
    </source>
</reference>
<keyword evidence="2" id="KW-1185">Reference proteome</keyword>
<proteinExistence type="predicted"/>
<dbReference type="AlphaFoldDB" id="A0A5P1FFS7"/>
<evidence type="ECO:0000313" key="1">
    <source>
        <dbReference type="EMBL" id="ONK76962.1"/>
    </source>
</evidence>
<dbReference type="EMBL" id="CM007382">
    <property type="protein sequence ID" value="ONK76962.1"/>
    <property type="molecule type" value="Genomic_DNA"/>
</dbReference>
<dbReference type="Gramene" id="ONK76962">
    <property type="protein sequence ID" value="ONK76962"/>
    <property type="gene ID" value="A4U43_C02F1700"/>
</dbReference>
<evidence type="ECO:0000313" key="2">
    <source>
        <dbReference type="Proteomes" id="UP000243459"/>
    </source>
</evidence>
<sequence>MKLLASPQDYKHCVREHAAFTLANEAGSESDKPFNTILGLLNGYMADSRSMTILEPLSRKYYRYIRRPRVRQLIYNVFGPVPRDATLLNSVLEVCYGTSLLPEKLDEPKALIDFVESLMEITPTNYKLALSVYKLTMNFCHPSVSANAIKFWACSNLINSIFQAIPVAPEYIWLEAATVMRNSEILDVSVRFHQQAVSVYPFSIKLWRSYLDICRSTDDIDKIVKCARERGVELS</sequence>
<dbReference type="PANTHER" id="PTHR21563">
    <property type="entry name" value="ZINC FINGER C3H1 DOMAIN-CONTAINING PROTEIN"/>
    <property type="match status" value="1"/>
</dbReference>
<organism evidence="1 2">
    <name type="scientific">Asparagus officinalis</name>
    <name type="common">Garden asparagus</name>
    <dbReference type="NCBI Taxonomy" id="4686"/>
    <lineage>
        <taxon>Eukaryota</taxon>
        <taxon>Viridiplantae</taxon>
        <taxon>Streptophyta</taxon>
        <taxon>Embryophyta</taxon>
        <taxon>Tracheophyta</taxon>
        <taxon>Spermatophyta</taxon>
        <taxon>Magnoliopsida</taxon>
        <taxon>Liliopsida</taxon>
        <taxon>Asparagales</taxon>
        <taxon>Asparagaceae</taxon>
        <taxon>Asparagoideae</taxon>
        <taxon>Asparagus</taxon>
    </lineage>
</organism>
<accession>A0A5P1FFS7</accession>
<dbReference type="GO" id="GO:0005634">
    <property type="term" value="C:nucleus"/>
    <property type="evidence" value="ECO:0007669"/>
    <property type="project" value="TreeGrafter"/>
</dbReference>
<dbReference type="InterPro" id="IPR039278">
    <property type="entry name" value="Red1"/>
</dbReference>
<protein>
    <submittedName>
        <fullName evidence="1">Uncharacterized protein</fullName>
    </submittedName>
</protein>
<gene>
    <name evidence="1" type="ORF">A4U43_C02F1700</name>
</gene>
<dbReference type="GO" id="GO:0000178">
    <property type="term" value="C:exosome (RNase complex)"/>
    <property type="evidence" value="ECO:0007669"/>
    <property type="project" value="TreeGrafter"/>
</dbReference>
<dbReference type="Proteomes" id="UP000243459">
    <property type="component" value="Chromosome 2"/>
</dbReference>
<dbReference type="PANTHER" id="PTHR21563:SF3">
    <property type="entry name" value="ZINC FINGER C3H1 DOMAIN-CONTAINING PROTEIN"/>
    <property type="match status" value="1"/>
</dbReference>